<dbReference type="AlphaFoldDB" id="A0A9P6D5V7"/>
<protein>
    <submittedName>
        <fullName evidence="1">Uncharacterized protein</fullName>
    </submittedName>
</protein>
<proteinExistence type="predicted"/>
<dbReference type="EMBL" id="MU154579">
    <property type="protein sequence ID" value="KAF9493911.1"/>
    <property type="molecule type" value="Genomic_DNA"/>
</dbReference>
<gene>
    <name evidence="1" type="ORF">BDN71DRAFT_1022866</name>
</gene>
<evidence type="ECO:0000313" key="1">
    <source>
        <dbReference type="EMBL" id="KAF9493911.1"/>
    </source>
</evidence>
<sequence length="246" mass="26600">MLTSSLFISFQLFKTTGTRDCAYASLLSFSVSVSACLHRLISVFLLFPVRVPRFVWRSAADLRICALVHRPHTLRAGVGRRERDRVSVLGTITSAPPRLLPFRLVSSRSILAPSVLASLCFLSGISMRAGAPARPCAHRTMYDGVGNVVIAALGGGLLGLDHWLSGLTARESRLNLCSHKGREGSARIEKKREEDTVIEDALDAATNLLATAEVLDALVAEKATTMVPAVLPQQFQDDVILATALH</sequence>
<accession>A0A9P6D5V7</accession>
<evidence type="ECO:0000313" key="2">
    <source>
        <dbReference type="Proteomes" id="UP000807025"/>
    </source>
</evidence>
<organism evidence="1 2">
    <name type="scientific">Pleurotus eryngii</name>
    <name type="common">Boletus of the steppes</name>
    <dbReference type="NCBI Taxonomy" id="5323"/>
    <lineage>
        <taxon>Eukaryota</taxon>
        <taxon>Fungi</taxon>
        <taxon>Dikarya</taxon>
        <taxon>Basidiomycota</taxon>
        <taxon>Agaricomycotina</taxon>
        <taxon>Agaricomycetes</taxon>
        <taxon>Agaricomycetidae</taxon>
        <taxon>Agaricales</taxon>
        <taxon>Pleurotineae</taxon>
        <taxon>Pleurotaceae</taxon>
        <taxon>Pleurotus</taxon>
    </lineage>
</organism>
<comment type="caution">
    <text evidence="1">The sequence shown here is derived from an EMBL/GenBank/DDBJ whole genome shotgun (WGS) entry which is preliminary data.</text>
</comment>
<name>A0A9P6D5V7_PLEER</name>
<dbReference type="Proteomes" id="UP000807025">
    <property type="component" value="Unassembled WGS sequence"/>
</dbReference>
<keyword evidence="2" id="KW-1185">Reference proteome</keyword>
<reference evidence="1" key="1">
    <citation type="submission" date="2020-11" db="EMBL/GenBank/DDBJ databases">
        <authorList>
            <consortium name="DOE Joint Genome Institute"/>
            <person name="Ahrendt S."/>
            <person name="Riley R."/>
            <person name="Andreopoulos W."/>
            <person name="Labutti K."/>
            <person name="Pangilinan J."/>
            <person name="Ruiz-Duenas F.J."/>
            <person name="Barrasa J.M."/>
            <person name="Sanchez-Garcia M."/>
            <person name="Camarero S."/>
            <person name="Miyauchi S."/>
            <person name="Serrano A."/>
            <person name="Linde D."/>
            <person name="Babiker R."/>
            <person name="Drula E."/>
            <person name="Ayuso-Fernandez I."/>
            <person name="Pacheco R."/>
            <person name="Padilla G."/>
            <person name="Ferreira P."/>
            <person name="Barriuso J."/>
            <person name="Kellner H."/>
            <person name="Castanera R."/>
            <person name="Alfaro M."/>
            <person name="Ramirez L."/>
            <person name="Pisabarro A.G."/>
            <person name="Kuo A."/>
            <person name="Tritt A."/>
            <person name="Lipzen A."/>
            <person name="He G."/>
            <person name="Yan M."/>
            <person name="Ng V."/>
            <person name="Cullen D."/>
            <person name="Martin F."/>
            <person name="Rosso M.-N."/>
            <person name="Henrissat B."/>
            <person name="Hibbett D."/>
            <person name="Martinez A.T."/>
            <person name="Grigoriev I.V."/>
        </authorList>
    </citation>
    <scope>NUCLEOTIDE SEQUENCE</scope>
    <source>
        <strain evidence="1">ATCC 90797</strain>
    </source>
</reference>